<dbReference type="CDD" id="cd01392">
    <property type="entry name" value="HTH_LacI"/>
    <property type="match status" value="1"/>
</dbReference>
<sequence>MGKVTLQDIAEVVGVSKNTVSKALRGLDGVSDEVRKKILSTATKMGYQIKNSHKMLNVAVLCREDFLVESTFWANVLLGIQNAARSNNIALSVTAVDIEGEENLDIPSTINKDLTNGIVIVGTLNNKFIKKIKDLEIPLVIVDHYSEEINSDYINSANEKGIYDAINYLIQNGHKKIGFIGNNEWSYSFKKRYQAYIMYMEEFKIQIDDKFVWLDINLKGPNFLEDMDYFKKKINVNDTNFPTAWICANDKIALAFMRSLSELNIKVPEDVSMIGFDNIEMGAISYPPLTTINVPKQQLGVKAIQQLVYRINNPEKIYEDIRLNTNLIVRGSVKKIT</sequence>
<keyword evidence="3" id="KW-0238">DNA-binding</keyword>
<gene>
    <name evidence="6" type="ORF">SAMN04244560_00708</name>
</gene>
<dbReference type="PROSITE" id="PS50932">
    <property type="entry name" value="HTH_LACI_2"/>
    <property type="match status" value="1"/>
</dbReference>
<name>A0A1G7KY94_THETY</name>
<reference evidence="6 7" key="1">
    <citation type="submission" date="2016-10" db="EMBL/GenBank/DDBJ databases">
        <authorList>
            <person name="de Groot N.N."/>
        </authorList>
    </citation>
    <scope>NUCLEOTIDE SEQUENCE [LARGE SCALE GENOMIC DNA]</scope>
    <source>
        <strain evidence="6 7">DSM 569</strain>
    </source>
</reference>
<dbReference type="SMART" id="SM00354">
    <property type="entry name" value="HTH_LACI"/>
    <property type="match status" value="1"/>
</dbReference>
<evidence type="ECO:0000259" key="5">
    <source>
        <dbReference type="PROSITE" id="PS50932"/>
    </source>
</evidence>
<dbReference type="CDD" id="cd19974">
    <property type="entry name" value="PBP1_LacI-like"/>
    <property type="match status" value="1"/>
</dbReference>
<dbReference type="GO" id="GO:0003700">
    <property type="term" value="F:DNA-binding transcription factor activity"/>
    <property type="evidence" value="ECO:0007669"/>
    <property type="project" value="TreeGrafter"/>
</dbReference>
<evidence type="ECO:0000256" key="4">
    <source>
        <dbReference type="ARBA" id="ARBA00023163"/>
    </source>
</evidence>
<keyword evidence="1" id="KW-0678">Repressor</keyword>
<dbReference type="InterPro" id="IPR000843">
    <property type="entry name" value="HTH_LacI"/>
</dbReference>
<keyword evidence="4" id="KW-0804">Transcription</keyword>
<organism evidence="6 7">
    <name type="scientific">Thermoanaerobacter thermohydrosulfuricus</name>
    <name type="common">Clostridium thermohydrosulfuricum</name>
    <dbReference type="NCBI Taxonomy" id="1516"/>
    <lineage>
        <taxon>Bacteria</taxon>
        <taxon>Bacillati</taxon>
        <taxon>Bacillota</taxon>
        <taxon>Clostridia</taxon>
        <taxon>Thermoanaerobacterales</taxon>
        <taxon>Thermoanaerobacteraceae</taxon>
        <taxon>Thermoanaerobacter</taxon>
    </lineage>
</organism>
<dbReference type="InterPro" id="IPR046335">
    <property type="entry name" value="LacI/GalR-like_sensor"/>
</dbReference>
<dbReference type="InterPro" id="IPR028082">
    <property type="entry name" value="Peripla_BP_I"/>
</dbReference>
<evidence type="ECO:0000256" key="2">
    <source>
        <dbReference type="ARBA" id="ARBA00023015"/>
    </source>
</evidence>
<dbReference type="GO" id="GO:0000976">
    <property type="term" value="F:transcription cis-regulatory region binding"/>
    <property type="evidence" value="ECO:0007669"/>
    <property type="project" value="TreeGrafter"/>
</dbReference>
<dbReference type="Pfam" id="PF13377">
    <property type="entry name" value="Peripla_BP_3"/>
    <property type="match status" value="1"/>
</dbReference>
<dbReference type="PANTHER" id="PTHR30146">
    <property type="entry name" value="LACI-RELATED TRANSCRIPTIONAL REPRESSOR"/>
    <property type="match status" value="1"/>
</dbReference>
<accession>A0A1G7KY94</accession>
<feature type="domain" description="HTH lacI-type" evidence="5">
    <location>
        <begin position="4"/>
        <end position="58"/>
    </location>
</feature>
<keyword evidence="2" id="KW-0805">Transcription regulation</keyword>
<dbReference type="PANTHER" id="PTHR30146:SF148">
    <property type="entry name" value="HTH-TYPE TRANSCRIPTIONAL REPRESSOR PURR-RELATED"/>
    <property type="match status" value="1"/>
</dbReference>
<dbReference type="SUPFAM" id="SSF47413">
    <property type="entry name" value="lambda repressor-like DNA-binding domains"/>
    <property type="match status" value="1"/>
</dbReference>
<evidence type="ECO:0000313" key="7">
    <source>
        <dbReference type="Proteomes" id="UP000183404"/>
    </source>
</evidence>
<dbReference type="Gene3D" id="1.10.260.40">
    <property type="entry name" value="lambda repressor-like DNA-binding domains"/>
    <property type="match status" value="1"/>
</dbReference>
<dbReference type="SUPFAM" id="SSF53822">
    <property type="entry name" value="Periplasmic binding protein-like I"/>
    <property type="match status" value="1"/>
</dbReference>
<protein>
    <submittedName>
        <fullName evidence="6">Transcriptional regulator, LacI family</fullName>
    </submittedName>
</protein>
<evidence type="ECO:0000313" key="6">
    <source>
        <dbReference type="EMBL" id="SDF42054.1"/>
    </source>
</evidence>
<evidence type="ECO:0000256" key="3">
    <source>
        <dbReference type="ARBA" id="ARBA00023125"/>
    </source>
</evidence>
<dbReference type="AlphaFoldDB" id="A0A1G7KY94"/>
<evidence type="ECO:0000256" key="1">
    <source>
        <dbReference type="ARBA" id="ARBA00022491"/>
    </source>
</evidence>
<dbReference type="PROSITE" id="PS00356">
    <property type="entry name" value="HTH_LACI_1"/>
    <property type="match status" value="1"/>
</dbReference>
<dbReference type="InterPro" id="IPR010982">
    <property type="entry name" value="Lambda_DNA-bd_dom_sf"/>
</dbReference>
<proteinExistence type="predicted"/>
<dbReference type="EMBL" id="FNBS01000012">
    <property type="protein sequence ID" value="SDF42054.1"/>
    <property type="molecule type" value="Genomic_DNA"/>
</dbReference>
<dbReference type="Proteomes" id="UP000183404">
    <property type="component" value="Unassembled WGS sequence"/>
</dbReference>
<dbReference type="Pfam" id="PF00356">
    <property type="entry name" value="LacI"/>
    <property type="match status" value="1"/>
</dbReference>
<dbReference type="Gene3D" id="3.40.50.2300">
    <property type="match status" value="2"/>
</dbReference>
<dbReference type="RefSeq" id="WP_019907304.1">
    <property type="nucleotide sequence ID" value="NZ_FNBS01000012.1"/>
</dbReference>